<dbReference type="PANTHER" id="PTHR43384">
    <property type="entry name" value="SEPTUM SITE-DETERMINING PROTEIN MIND HOMOLOG, CHLOROPLASTIC-RELATED"/>
    <property type="match status" value="1"/>
</dbReference>
<dbReference type="PIRSF" id="PIRSF003092">
    <property type="entry name" value="MinD"/>
    <property type="match status" value="1"/>
</dbReference>
<comment type="caution">
    <text evidence="4">The sequence shown here is derived from an EMBL/GenBank/DDBJ whole genome shotgun (WGS) entry which is preliminary data.</text>
</comment>
<dbReference type="RefSeq" id="WP_322447756.1">
    <property type="nucleotide sequence ID" value="NZ_JAXOFX010000013.1"/>
</dbReference>
<name>A0ABU5J219_9BACI</name>
<evidence type="ECO:0000259" key="3">
    <source>
        <dbReference type="Pfam" id="PF01656"/>
    </source>
</evidence>
<dbReference type="CDD" id="cd02038">
    <property type="entry name" value="FlhG-like"/>
    <property type="match status" value="1"/>
</dbReference>
<protein>
    <submittedName>
        <fullName evidence="4">MinD/ParA family protein</fullName>
    </submittedName>
</protein>
<evidence type="ECO:0000313" key="4">
    <source>
        <dbReference type="EMBL" id="MDZ5473463.1"/>
    </source>
</evidence>
<evidence type="ECO:0000256" key="2">
    <source>
        <dbReference type="ARBA" id="ARBA00022840"/>
    </source>
</evidence>
<dbReference type="InterPro" id="IPR050625">
    <property type="entry name" value="ParA/MinD_ATPase"/>
</dbReference>
<proteinExistence type="predicted"/>
<evidence type="ECO:0000313" key="5">
    <source>
        <dbReference type="Proteomes" id="UP001290455"/>
    </source>
</evidence>
<dbReference type="InterPro" id="IPR025501">
    <property type="entry name" value="MinD_FleN"/>
</dbReference>
<sequence>MKDQAEALRLKMKKIDSQKNTKTLAVVSGKGGVGKSNFSLNFSISLTKRGHKVLLFDMDVGMGNIDILMGKTSRYSIVDYFNGKESLRNIVSEGLDGLHYIAGGAGLSQLIKLEDHTIERFFEELEDLLFEYEYVIFDMGAGASEESLKFILSVDEIFVITTPEPTSITDAYSMMKFIHLNDQSNLPFYIVVNRVSNEKEGQEIYNRIQSVVQKFLGREAKALGMLPDDRALMQAVIKQVPFIYNGKSNAAKALSEITDLYERQQFKDAPTTKVFNFASKLKRFLFER</sequence>
<dbReference type="Pfam" id="PF01656">
    <property type="entry name" value="CbiA"/>
    <property type="match status" value="1"/>
</dbReference>
<dbReference type="SUPFAM" id="SSF52540">
    <property type="entry name" value="P-loop containing nucleoside triphosphate hydrolases"/>
    <property type="match status" value="1"/>
</dbReference>
<dbReference type="PANTHER" id="PTHR43384:SF4">
    <property type="entry name" value="CELLULOSE BIOSYNTHESIS PROTEIN BCSQ-RELATED"/>
    <property type="match status" value="1"/>
</dbReference>
<dbReference type="InterPro" id="IPR027417">
    <property type="entry name" value="P-loop_NTPase"/>
</dbReference>
<dbReference type="InterPro" id="IPR002586">
    <property type="entry name" value="CobQ/CobB/MinD/ParA_Nub-bd_dom"/>
</dbReference>
<dbReference type="InterPro" id="IPR033875">
    <property type="entry name" value="FlhG"/>
</dbReference>
<dbReference type="Gene3D" id="3.40.50.300">
    <property type="entry name" value="P-loop containing nucleotide triphosphate hydrolases"/>
    <property type="match status" value="1"/>
</dbReference>
<dbReference type="Proteomes" id="UP001290455">
    <property type="component" value="Unassembled WGS sequence"/>
</dbReference>
<dbReference type="EMBL" id="JAXOFX010000013">
    <property type="protein sequence ID" value="MDZ5473463.1"/>
    <property type="molecule type" value="Genomic_DNA"/>
</dbReference>
<accession>A0ABU5J219</accession>
<feature type="domain" description="CobQ/CobB/MinD/ParA nucleotide binding" evidence="3">
    <location>
        <begin position="24"/>
        <end position="241"/>
    </location>
</feature>
<keyword evidence="2" id="KW-0067">ATP-binding</keyword>
<keyword evidence="1" id="KW-0547">Nucleotide-binding</keyword>
<keyword evidence="5" id="KW-1185">Reference proteome</keyword>
<evidence type="ECO:0000256" key="1">
    <source>
        <dbReference type="ARBA" id="ARBA00022741"/>
    </source>
</evidence>
<reference evidence="4 5" key="1">
    <citation type="submission" date="2023-11" db="EMBL/GenBank/DDBJ databases">
        <title>Bacillus jintuensis, isolated from a mudflat on the Beibu Gulf coast.</title>
        <authorList>
            <person name="Li M."/>
        </authorList>
    </citation>
    <scope>NUCLEOTIDE SEQUENCE [LARGE SCALE GENOMIC DNA]</scope>
    <source>
        <strain evidence="4 5">31A1R</strain>
    </source>
</reference>
<organism evidence="4 5">
    <name type="scientific">Robertmurraya mangrovi</name>
    <dbReference type="NCBI Taxonomy" id="3098077"/>
    <lineage>
        <taxon>Bacteria</taxon>
        <taxon>Bacillati</taxon>
        <taxon>Bacillota</taxon>
        <taxon>Bacilli</taxon>
        <taxon>Bacillales</taxon>
        <taxon>Bacillaceae</taxon>
        <taxon>Robertmurraya</taxon>
    </lineage>
</organism>
<gene>
    <name evidence="4" type="ORF">SM124_17250</name>
</gene>